<dbReference type="EMBL" id="JARKIB010000088">
    <property type="protein sequence ID" value="KAJ7744151.1"/>
    <property type="molecule type" value="Genomic_DNA"/>
</dbReference>
<name>A0AAD7IIU8_9AGAR</name>
<evidence type="ECO:0000256" key="1">
    <source>
        <dbReference type="SAM" id="MobiDB-lite"/>
    </source>
</evidence>
<dbReference type="Proteomes" id="UP001215598">
    <property type="component" value="Unassembled WGS sequence"/>
</dbReference>
<comment type="caution">
    <text evidence="2">The sequence shown here is derived from an EMBL/GenBank/DDBJ whole genome shotgun (WGS) entry which is preliminary data.</text>
</comment>
<dbReference type="InterPro" id="IPR011333">
    <property type="entry name" value="SKP1/BTB/POZ_sf"/>
</dbReference>
<dbReference type="AlphaFoldDB" id="A0AAD7IIU8"/>
<feature type="compositionally biased region" description="Polar residues" evidence="1">
    <location>
        <begin position="264"/>
        <end position="278"/>
    </location>
</feature>
<feature type="compositionally biased region" description="Acidic residues" evidence="1">
    <location>
        <begin position="244"/>
        <end position="256"/>
    </location>
</feature>
<protein>
    <recommendedName>
        <fullName evidence="4">BTB domain-containing protein</fullName>
    </recommendedName>
</protein>
<proteinExistence type="predicted"/>
<gene>
    <name evidence="2" type="ORF">B0H16DRAFT_1560345</name>
</gene>
<accession>A0AAD7IIU8</accession>
<reference evidence="2" key="1">
    <citation type="submission" date="2023-03" db="EMBL/GenBank/DDBJ databases">
        <title>Massive genome expansion in bonnet fungi (Mycena s.s.) driven by repeated elements and novel gene families across ecological guilds.</title>
        <authorList>
            <consortium name="Lawrence Berkeley National Laboratory"/>
            <person name="Harder C.B."/>
            <person name="Miyauchi S."/>
            <person name="Viragh M."/>
            <person name="Kuo A."/>
            <person name="Thoen E."/>
            <person name="Andreopoulos B."/>
            <person name="Lu D."/>
            <person name="Skrede I."/>
            <person name="Drula E."/>
            <person name="Henrissat B."/>
            <person name="Morin E."/>
            <person name="Kohler A."/>
            <person name="Barry K."/>
            <person name="LaButti K."/>
            <person name="Morin E."/>
            <person name="Salamov A."/>
            <person name="Lipzen A."/>
            <person name="Mereny Z."/>
            <person name="Hegedus B."/>
            <person name="Baldrian P."/>
            <person name="Stursova M."/>
            <person name="Weitz H."/>
            <person name="Taylor A."/>
            <person name="Grigoriev I.V."/>
            <person name="Nagy L.G."/>
            <person name="Martin F."/>
            <person name="Kauserud H."/>
        </authorList>
    </citation>
    <scope>NUCLEOTIDE SEQUENCE</scope>
    <source>
        <strain evidence="2">CBHHK182m</strain>
    </source>
</reference>
<evidence type="ECO:0008006" key="4">
    <source>
        <dbReference type="Google" id="ProtNLM"/>
    </source>
</evidence>
<dbReference type="Gene3D" id="3.30.710.10">
    <property type="entry name" value="Potassium Channel Kv1.1, Chain A"/>
    <property type="match status" value="1"/>
</dbReference>
<sequence>MTLHKAMDDEWTSTGVKSKFKLTIPDDPSLATDSMSEVCGWGWRFRFDIGPELRTTSPRVLAANSSIIPWRRISVHFDPHLVRGAAYGRITFQTAVDNLVRLEDEPPDPPIDLPDDSGYNYSLGVYMRRGDMDGVPSMTISVQFAAALGMALPLPRNSRVEAALAETIRGEETVDIKFYAYTRIGVDYASRPQTMFAKTTLMMGHSDALDDYISGGAGFAESKMVDLNVDGSPDERFAEYDYMSDSDLDPESEDEDGGVHVDQVASSSENSDSHSLISRPSIDPAPSPQASVSRRMGRVLVVKGYAFKTWNAFLYYLYTGKLVFRPPGSRVPVNTTPLIPECSAKSMYKLADAFGLDDLKSLAFRSLHSQLSAENIVREAFSSFTALYPEVQDVEVEVLMAHLPNLKQQLSNMLRTACDGSRPHASSILEKIIYRTEFQSAPVSVDSPPRRKGRRY</sequence>
<feature type="region of interest" description="Disordered" evidence="1">
    <location>
        <begin position="244"/>
        <end position="290"/>
    </location>
</feature>
<evidence type="ECO:0000313" key="2">
    <source>
        <dbReference type="EMBL" id="KAJ7744151.1"/>
    </source>
</evidence>
<keyword evidence="3" id="KW-1185">Reference proteome</keyword>
<organism evidence="2 3">
    <name type="scientific">Mycena metata</name>
    <dbReference type="NCBI Taxonomy" id="1033252"/>
    <lineage>
        <taxon>Eukaryota</taxon>
        <taxon>Fungi</taxon>
        <taxon>Dikarya</taxon>
        <taxon>Basidiomycota</taxon>
        <taxon>Agaricomycotina</taxon>
        <taxon>Agaricomycetes</taxon>
        <taxon>Agaricomycetidae</taxon>
        <taxon>Agaricales</taxon>
        <taxon>Marasmiineae</taxon>
        <taxon>Mycenaceae</taxon>
        <taxon>Mycena</taxon>
    </lineage>
</organism>
<evidence type="ECO:0000313" key="3">
    <source>
        <dbReference type="Proteomes" id="UP001215598"/>
    </source>
</evidence>